<proteinExistence type="inferred from homology"/>
<dbReference type="InterPro" id="IPR052195">
    <property type="entry name" value="Bact_Alkyl/Aryl-Sulfatase"/>
</dbReference>
<dbReference type="InterPro" id="IPR029228">
    <property type="entry name" value="Alkyl_sulf_dimr"/>
</dbReference>
<dbReference type="GO" id="GO:0046872">
    <property type="term" value="F:metal ion binding"/>
    <property type="evidence" value="ECO:0007669"/>
    <property type="project" value="UniProtKB-KW"/>
</dbReference>
<evidence type="ECO:0000256" key="3">
    <source>
        <dbReference type="ARBA" id="ARBA00022833"/>
    </source>
</evidence>
<accession>A0A520KV65</accession>
<dbReference type="SMART" id="SM00849">
    <property type="entry name" value="Lactamase_B"/>
    <property type="match status" value="1"/>
</dbReference>
<protein>
    <submittedName>
        <fullName evidence="6">MBL fold metallo-hydrolase</fullName>
    </submittedName>
</protein>
<dbReference type="PROSITE" id="PS51257">
    <property type="entry name" value="PROKAR_LIPOPROTEIN"/>
    <property type="match status" value="1"/>
</dbReference>
<keyword evidence="3" id="KW-0862">Zinc</keyword>
<dbReference type="PANTHER" id="PTHR43223">
    <property type="entry name" value="ALKYL/ARYL-SULFATASE"/>
    <property type="match status" value="1"/>
</dbReference>
<evidence type="ECO:0000259" key="5">
    <source>
        <dbReference type="SMART" id="SM00849"/>
    </source>
</evidence>
<dbReference type="AlphaFoldDB" id="A0A520KV65"/>
<reference evidence="6 7" key="1">
    <citation type="journal article" date="2019" name="Nat. Microbiol.">
        <title>Wide diversity of methane and short-chain alkane metabolisms in uncultured archaea.</title>
        <authorList>
            <person name="Borrel G."/>
            <person name="Adam P.S."/>
            <person name="McKay L.J."/>
            <person name="Chen L.X."/>
            <person name="Sierra-Garcia I.N."/>
            <person name="Sieber C.M."/>
            <person name="Letourneur Q."/>
            <person name="Ghozlane A."/>
            <person name="Andersen G.L."/>
            <person name="Li W.J."/>
            <person name="Hallam S.J."/>
            <person name="Muyzer G."/>
            <person name="de Oliveira V.M."/>
            <person name="Inskeep W.P."/>
            <person name="Banfield J.F."/>
            <person name="Gribaldo S."/>
        </authorList>
    </citation>
    <scope>NUCLEOTIDE SEQUENCE [LARGE SCALE GENOMIC DNA]</scope>
    <source>
        <strain evidence="6">NM1b</strain>
    </source>
</reference>
<dbReference type="Proteomes" id="UP000320766">
    <property type="component" value="Unassembled WGS sequence"/>
</dbReference>
<dbReference type="SUPFAM" id="SSF55718">
    <property type="entry name" value="SCP-like"/>
    <property type="match status" value="1"/>
</dbReference>
<keyword evidence="1" id="KW-0479">Metal-binding</keyword>
<dbReference type="GO" id="GO:0046983">
    <property type="term" value="F:protein dimerization activity"/>
    <property type="evidence" value="ECO:0007669"/>
    <property type="project" value="InterPro"/>
</dbReference>
<evidence type="ECO:0000256" key="4">
    <source>
        <dbReference type="ARBA" id="ARBA00033751"/>
    </source>
</evidence>
<dbReference type="PANTHER" id="PTHR43223:SF2">
    <property type="entry name" value="METALLO-BETA-LACTAMASE DOMAIN-CONTAINING PROTEIN"/>
    <property type="match status" value="1"/>
</dbReference>
<dbReference type="InterPro" id="IPR036527">
    <property type="entry name" value="SCP2_sterol-bd_dom_sf"/>
</dbReference>
<dbReference type="InterPro" id="IPR036866">
    <property type="entry name" value="RibonucZ/Hydroxyglut_hydro"/>
</dbReference>
<feature type="domain" description="Metallo-beta-lactamase" evidence="5">
    <location>
        <begin position="72"/>
        <end position="292"/>
    </location>
</feature>
<dbReference type="GO" id="GO:0018741">
    <property type="term" value="F:linear primary-alkylsulfatase activity"/>
    <property type="evidence" value="ECO:0007669"/>
    <property type="project" value="InterPro"/>
</dbReference>
<dbReference type="Pfam" id="PF00753">
    <property type="entry name" value="Lactamase_B"/>
    <property type="match status" value="1"/>
</dbReference>
<comment type="similarity">
    <text evidence="4">Belongs to the metallo-beta-lactamase superfamily. Type III sulfatase family.</text>
</comment>
<dbReference type="SUPFAM" id="SSF56281">
    <property type="entry name" value="Metallo-hydrolase/oxidoreductase"/>
    <property type="match status" value="1"/>
</dbReference>
<dbReference type="GO" id="GO:0018909">
    <property type="term" value="P:dodecyl sulfate metabolic process"/>
    <property type="evidence" value="ECO:0007669"/>
    <property type="project" value="InterPro"/>
</dbReference>
<dbReference type="InterPro" id="IPR044097">
    <property type="entry name" value="Bds1/SdsA1_MBL-fold"/>
</dbReference>
<evidence type="ECO:0000313" key="6">
    <source>
        <dbReference type="EMBL" id="RZN66877.1"/>
    </source>
</evidence>
<dbReference type="Pfam" id="PF14864">
    <property type="entry name" value="Alkyl_sulf_C"/>
    <property type="match status" value="1"/>
</dbReference>
<dbReference type="Gene3D" id="1.25.40.880">
    <property type="entry name" value="Alkyl sulfatase, dimerisation domain"/>
    <property type="match status" value="1"/>
</dbReference>
<dbReference type="Gene3D" id="3.30.1050.10">
    <property type="entry name" value="SCP2 sterol-binding domain"/>
    <property type="match status" value="1"/>
</dbReference>
<comment type="caution">
    <text evidence="6">The sequence shown here is derived from an EMBL/GenBank/DDBJ whole genome shotgun (WGS) entry which is preliminary data.</text>
</comment>
<name>A0A520KV65_9EURY</name>
<dbReference type="InterPro" id="IPR001279">
    <property type="entry name" value="Metallo-B-lactamas"/>
</dbReference>
<dbReference type="EMBL" id="RXIL01000148">
    <property type="protein sequence ID" value="RZN66877.1"/>
    <property type="molecule type" value="Genomic_DNA"/>
</dbReference>
<dbReference type="InterPro" id="IPR038536">
    <property type="entry name" value="Alkyl/aryl-sulf_dimr_sf"/>
</dbReference>
<evidence type="ECO:0000256" key="2">
    <source>
        <dbReference type="ARBA" id="ARBA00022801"/>
    </source>
</evidence>
<gene>
    <name evidence="6" type="ORF">EF807_08055</name>
</gene>
<dbReference type="Gene3D" id="3.60.15.30">
    <property type="entry name" value="Metallo-beta-lactamase domain"/>
    <property type="match status" value="1"/>
</dbReference>
<evidence type="ECO:0000256" key="1">
    <source>
        <dbReference type="ARBA" id="ARBA00022723"/>
    </source>
</evidence>
<evidence type="ECO:0000313" key="7">
    <source>
        <dbReference type="Proteomes" id="UP000320766"/>
    </source>
</evidence>
<dbReference type="InterPro" id="IPR029229">
    <property type="entry name" value="Alkyl_sulf_C"/>
</dbReference>
<keyword evidence="2 6" id="KW-0378">Hydrolase</keyword>
<sequence>MRWRRCIDTGTTILTTLFAVVILASACCLSPAFGFDPPTVPANPFLFSLSADFEQAVYEVVEGVYVAVGYARSNPVLIEGVDGLIVIDPAESVAAAADVRDAYNEQLDDIFDRKPVKAIIYTHYHDCHIHGATVFAGDNSPEIIAHETLAENLFSPPGAVYSLIFPIKATRAVRYMGLMQQGSPGYFVNGGIFPFSVKGPSGYLPPTIMVENELEITISGVDLVLTHAPGETSDIIYVWLPKTKVLVEIGDFYKSFPAITTLRGASFRNPLDYLESIDKMRSLNAEYLVLIHGGQPIVGAENISRILTDYRDGLQYIHDQTVRYMNQGLTADKIIEIIELPPHLADNPYLQEYFGQIDRDIFQVFLQYLGWFTGECRDMFPMSLTEQAQNMAELVGGVTHLATKAQEVLDEGNVAWALKLADYVLVLDPEHVGAFDIRHAAMLSLAETTYNAQSRNYLLSEYLEETSQIAIGMVGFDRIDDNLVRYMPMDTLFGIQAVSLNASACLDEDILVGLHLTDLCGTTQPDSYAMHLRRGVLEVQPRIAEDTAFMVTTESLVWKNVVLGKLDPHEAVSNGDILVGGADPQALYDFLGFFDRQ</sequence>
<dbReference type="Pfam" id="PF14863">
    <property type="entry name" value="Alkyl_sulf_dimr"/>
    <property type="match status" value="1"/>
</dbReference>
<organism evidence="6 7">
    <name type="scientific">Candidatus Methanolliviera hydrocarbonicum</name>
    <dbReference type="NCBI Taxonomy" id="2491085"/>
    <lineage>
        <taxon>Archaea</taxon>
        <taxon>Methanobacteriati</taxon>
        <taxon>Methanobacteriota</taxon>
        <taxon>Candidatus Methanoliparia</taxon>
        <taxon>Candidatus Methanoliparales</taxon>
        <taxon>Candidatus Methanollivieraceae</taxon>
        <taxon>Candidatus Methanolliviera</taxon>
    </lineage>
</organism>
<dbReference type="CDD" id="cd07710">
    <property type="entry name" value="arylsulfatase_Sdsa1-like_MBL-fold"/>
    <property type="match status" value="1"/>
</dbReference>